<accession>A6JLQ3</accession>
<organism evidence="2 3">
    <name type="scientific">Rattus norvegicus</name>
    <name type="common">Rat</name>
    <dbReference type="NCBI Taxonomy" id="10116"/>
    <lineage>
        <taxon>Eukaryota</taxon>
        <taxon>Metazoa</taxon>
        <taxon>Chordata</taxon>
        <taxon>Craniata</taxon>
        <taxon>Vertebrata</taxon>
        <taxon>Euteleostomi</taxon>
        <taxon>Mammalia</taxon>
        <taxon>Eutheria</taxon>
        <taxon>Euarchontoglires</taxon>
        <taxon>Glires</taxon>
        <taxon>Rodentia</taxon>
        <taxon>Myomorpha</taxon>
        <taxon>Muroidea</taxon>
        <taxon>Muridae</taxon>
        <taxon>Murinae</taxon>
        <taxon>Rattus</taxon>
    </lineage>
</organism>
<protein>
    <submittedName>
        <fullName evidence="2">RCG55790</fullName>
    </submittedName>
</protein>
<evidence type="ECO:0000256" key="1">
    <source>
        <dbReference type="SAM" id="MobiDB-lite"/>
    </source>
</evidence>
<dbReference type="AlphaFoldDB" id="A6JLQ3"/>
<gene>
    <name evidence="2" type="ORF">rCG_55790</name>
</gene>
<sequence length="64" mass="7087">MEEKNGGLPGRLPAQSTSQAGKLLLSEVTKLAHRRPGRELGSLQIHIYHPQAAHPLYKSRGRTF</sequence>
<dbReference type="Proteomes" id="UP000234681">
    <property type="component" value="Chromosome 17"/>
</dbReference>
<proteinExistence type="predicted"/>
<evidence type="ECO:0000313" key="3">
    <source>
        <dbReference type="Proteomes" id="UP000234681"/>
    </source>
</evidence>
<reference evidence="3" key="1">
    <citation type="submission" date="2005-09" db="EMBL/GenBank/DDBJ databases">
        <authorList>
            <person name="Mural R.J."/>
            <person name="Li P.W."/>
            <person name="Adams M.D."/>
            <person name="Amanatides P.G."/>
            <person name="Baden-Tillson H."/>
            <person name="Barnstead M."/>
            <person name="Chin S.H."/>
            <person name="Dew I."/>
            <person name="Evans C.A."/>
            <person name="Ferriera S."/>
            <person name="Flanigan M."/>
            <person name="Fosler C."/>
            <person name="Glodek A."/>
            <person name="Gu Z."/>
            <person name="Holt R.A."/>
            <person name="Jennings D."/>
            <person name="Kraft C.L."/>
            <person name="Lu F."/>
            <person name="Nguyen T."/>
            <person name="Nusskern D.R."/>
            <person name="Pfannkoch C.M."/>
            <person name="Sitter C."/>
            <person name="Sutton G.G."/>
            <person name="Venter J.C."/>
            <person name="Wang Z."/>
            <person name="Woodage T."/>
            <person name="Zheng X.H."/>
            <person name="Zhong F."/>
        </authorList>
    </citation>
    <scope>NUCLEOTIDE SEQUENCE [LARGE SCALE GENOMIC DNA]</scope>
    <source>
        <strain>BN</strain>
        <strain evidence="3">Sprague-Dawley</strain>
    </source>
</reference>
<feature type="region of interest" description="Disordered" evidence="1">
    <location>
        <begin position="1"/>
        <end position="20"/>
    </location>
</feature>
<name>A6JLQ3_RAT</name>
<evidence type="ECO:0000313" key="2">
    <source>
        <dbReference type="EMBL" id="EDL78580.1"/>
    </source>
</evidence>
<dbReference type="EMBL" id="CH473990">
    <property type="protein sequence ID" value="EDL78580.1"/>
    <property type="molecule type" value="Genomic_DNA"/>
</dbReference>